<dbReference type="AlphaFoldDB" id="A0A7C3KE11"/>
<feature type="domain" description="ABC transporter" evidence="6">
    <location>
        <begin position="5"/>
        <end position="232"/>
    </location>
</feature>
<evidence type="ECO:0000259" key="6">
    <source>
        <dbReference type="PROSITE" id="PS50893"/>
    </source>
</evidence>
<dbReference type="InterPro" id="IPR027417">
    <property type="entry name" value="P-loop_NTPase"/>
</dbReference>
<dbReference type="Pfam" id="PF00005">
    <property type="entry name" value="ABC_tran"/>
    <property type="match status" value="1"/>
</dbReference>
<evidence type="ECO:0000313" key="7">
    <source>
        <dbReference type="EMBL" id="HFM97731.1"/>
    </source>
</evidence>
<keyword evidence="3" id="KW-0813">Transport</keyword>
<dbReference type="InterPro" id="IPR017871">
    <property type="entry name" value="ABC_transporter-like_CS"/>
</dbReference>
<accession>A0A7C3KE11</accession>
<evidence type="ECO:0000256" key="1">
    <source>
        <dbReference type="ARBA" id="ARBA00004417"/>
    </source>
</evidence>
<dbReference type="PANTHER" id="PTHR42788:SF13">
    <property type="entry name" value="ALIPHATIC SULFONATES IMPORT ATP-BINDING PROTEIN SSUB"/>
    <property type="match status" value="1"/>
</dbReference>
<dbReference type="PANTHER" id="PTHR42788">
    <property type="entry name" value="TAURINE IMPORT ATP-BINDING PROTEIN-RELATED"/>
    <property type="match status" value="1"/>
</dbReference>
<dbReference type="GO" id="GO:0005524">
    <property type="term" value="F:ATP binding"/>
    <property type="evidence" value="ECO:0007669"/>
    <property type="project" value="UniProtKB-KW"/>
</dbReference>
<evidence type="ECO:0000256" key="5">
    <source>
        <dbReference type="ARBA" id="ARBA00022840"/>
    </source>
</evidence>
<dbReference type="CDD" id="cd03293">
    <property type="entry name" value="ABC_NrtD_SsuB_transporters"/>
    <property type="match status" value="1"/>
</dbReference>
<dbReference type="GO" id="GO:0005886">
    <property type="term" value="C:plasma membrane"/>
    <property type="evidence" value="ECO:0007669"/>
    <property type="project" value="UniProtKB-SubCell"/>
</dbReference>
<dbReference type="SMART" id="SM00382">
    <property type="entry name" value="AAA"/>
    <property type="match status" value="1"/>
</dbReference>
<dbReference type="InterPro" id="IPR003439">
    <property type="entry name" value="ABC_transporter-like_ATP-bd"/>
</dbReference>
<dbReference type="InterPro" id="IPR003593">
    <property type="entry name" value="AAA+_ATPase"/>
</dbReference>
<dbReference type="EMBL" id="DSRU01000109">
    <property type="protein sequence ID" value="HFM97731.1"/>
    <property type="molecule type" value="Genomic_DNA"/>
</dbReference>
<dbReference type="SUPFAM" id="SSF52540">
    <property type="entry name" value="P-loop containing nucleoside triphosphate hydrolases"/>
    <property type="match status" value="1"/>
</dbReference>
<dbReference type="Gene3D" id="3.40.50.300">
    <property type="entry name" value="P-loop containing nucleotide triphosphate hydrolases"/>
    <property type="match status" value="1"/>
</dbReference>
<dbReference type="PROSITE" id="PS00211">
    <property type="entry name" value="ABC_TRANSPORTER_1"/>
    <property type="match status" value="1"/>
</dbReference>
<evidence type="ECO:0000256" key="2">
    <source>
        <dbReference type="ARBA" id="ARBA00009440"/>
    </source>
</evidence>
<protein>
    <submittedName>
        <fullName evidence="7">ABC transporter ATP-binding protein</fullName>
    </submittedName>
</protein>
<keyword evidence="4" id="KW-0547">Nucleotide-binding</keyword>
<evidence type="ECO:0000256" key="4">
    <source>
        <dbReference type="ARBA" id="ARBA00022741"/>
    </source>
</evidence>
<name>A0A7C3KE11_9CYAN</name>
<dbReference type="PROSITE" id="PS50893">
    <property type="entry name" value="ABC_TRANSPORTER_2"/>
    <property type="match status" value="1"/>
</dbReference>
<organism evidence="7">
    <name type="scientific">Oscillatoriales cyanobacterium SpSt-418</name>
    <dbReference type="NCBI Taxonomy" id="2282169"/>
    <lineage>
        <taxon>Bacteria</taxon>
        <taxon>Bacillati</taxon>
        <taxon>Cyanobacteriota</taxon>
        <taxon>Cyanophyceae</taxon>
        <taxon>Oscillatoriophycideae</taxon>
        <taxon>Oscillatoriales</taxon>
    </lineage>
</organism>
<comment type="subcellular location">
    <subcellularLocation>
        <location evidence="1">Cell inner membrane</location>
        <topology evidence="1">Peripheral membrane protein</topology>
    </subcellularLocation>
</comment>
<gene>
    <name evidence="7" type="ORF">ENR64_08170</name>
</gene>
<proteinExistence type="inferred from homology"/>
<comment type="similarity">
    <text evidence="2">Belongs to the ABC transporter superfamily. Nitrate/nitrite/cyanate uptake transporter (NitT) (TC 3.A.1.16) family.</text>
</comment>
<dbReference type="GO" id="GO:0016887">
    <property type="term" value="F:ATP hydrolysis activity"/>
    <property type="evidence" value="ECO:0007669"/>
    <property type="project" value="InterPro"/>
</dbReference>
<dbReference type="InterPro" id="IPR050166">
    <property type="entry name" value="ABC_transporter_ATP-bind"/>
</dbReference>
<reference evidence="7" key="1">
    <citation type="journal article" date="2020" name="mSystems">
        <title>Genome- and Community-Level Interaction Insights into Carbon Utilization and Element Cycling Functions of Hydrothermarchaeota in Hydrothermal Sediment.</title>
        <authorList>
            <person name="Zhou Z."/>
            <person name="Liu Y."/>
            <person name="Xu W."/>
            <person name="Pan J."/>
            <person name="Luo Z.H."/>
            <person name="Li M."/>
        </authorList>
    </citation>
    <scope>NUCLEOTIDE SEQUENCE [LARGE SCALE GENOMIC DNA]</scope>
    <source>
        <strain evidence="7">SpSt-418</strain>
    </source>
</reference>
<comment type="caution">
    <text evidence="7">The sequence shown here is derived from an EMBL/GenBank/DDBJ whole genome shotgun (WGS) entry which is preliminary data.</text>
</comment>
<evidence type="ECO:0000256" key="3">
    <source>
        <dbReference type="ARBA" id="ARBA00022448"/>
    </source>
</evidence>
<keyword evidence="5 7" id="KW-0067">ATP-binding</keyword>
<sequence length="268" mass="29633">MVAELQFQDITKLYGDRAAVTNINLTVPAGSFTVLIGPSGCGKTTLLEIAAGLIHPTGGQVLLGGRRLTRPGPETAIVFQHHNLFEWMTVRDNVAFGLRAQGVKRAARRSRANKLLADVGLVEHANKLPRELSGGMRQRVAIARALVMNPQVLLLDEPFSSLDYQTRRVMQRYLLAMWHHAQATITMVTHDLDEALMLADQVVLISGSPGRMIEVIPIAIDRPRSPEDPRLKDIRSHLRHHLEREAVLDEFTAAEIAALDREGVTADL</sequence>